<dbReference type="Gene3D" id="3.50.50.60">
    <property type="entry name" value="FAD/NAD(P)-binding domain"/>
    <property type="match status" value="1"/>
</dbReference>
<dbReference type="InterPro" id="IPR002938">
    <property type="entry name" value="FAD-bd"/>
</dbReference>
<dbReference type="PRINTS" id="PR00420">
    <property type="entry name" value="RNGMNOXGNASE"/>
</dbReference>
<gene>
    <name evidence="2" type="ORF">FKR81_05165</name>
</gene>
<dbReference type="PANTHER" id="PTHR46865">
    <property type="entry name" value="OXIDOREDUCTASE-RELATED"/>
    <property type="match status" value="1"/>
</dbReference>
<dbReference type="Pfam" id="PF01494">
    <property type="entry name" value="FAD_binding_3"/>
    <property type="match status" value="1"/>
</dbReference>
<evidence type="ECO:0000313" key="3">
    <source>
        <dbReference type="Proteomes" id="UP000316639"/>
    </source>
</evidence>
<evidence type="ECO:0000259" key="1">
    <source>
        <dbReference type="Pfam" id="PF01494"/>
    </source>
</evidence>
<reference evidence="2 3" key="1">
    <citation type="submission" date="2019-07" db="EMBL/GenBank/DDBJ databases">
        <title>Lentzea xizangensis sp. nov., isolated from Qinghai-Tibetan Plateau Soils.</title>
        <authorList>
            <person name="Huang J."/>
        </authorList>
    </citation>
    <scope>NUCLEOTIDE SEQUENCE [LARGE SCALE GENOMIC DNA]</scope>
    <source>
        <strain evidence="2 3">FXJ1.1311</strain>
    </source>
</reference>
<dbReference type="SUPFAM" id="SSF51905">
    <property type="entry name" value="FAD/NAD(P)-binding domain"/>
    <property type="match status" value="1"/>
</dbReference>
<accession>A0A563F0Q3</accession>
<evidence type="ECO:0000313" key="2">
    <source>
        <dbReference type="EMBL" id="TWP53358.1"/>
    </source>
</evidence>
<dbReference type="EMBL" id="VOBR01000003">
    <property type="protein sequence ID" value="TWP53358.1"/>
    <property type="molecule type" value="Genomic_DNA"/>
</dbReference>
<dbReference type="InterPro" id="IPR051704">
    <property type="entry name" value="FAD_aromatic-hydroxylase"/>
</dbReference>
<keyword evidence="3" id="KW-1185">Reference proteome</keyword>
<dbReference type="OrthoDB" id="3356051at2"/>
<dbReference type="Proteomes" id="UP000316639">
    <property type="component" value="Unassembled WGS sequence"/>
</dbReference>
<sequence length="375" mass="40638">MDILISGASIAGPSLAFWLRRFGFNPTVVERAPALRPGGQAVDFRGDAHLSVLRRMGVLDEIRRRQTARQDCVFVDESGRTHAVLPADFTAGEVEILRGNLSRILYDATSSDVEYVFGDHITGVVDDGSGVDVTFSRGAPRRFDLVIGADGMHSGVRALAFSGWTPEFLGYYVASFSAPDSYGNTMCTTPGRVASPGLFLFASEELDYDRRDVAAQKEIVARAYEGMGWHTPELLEIMRDAEDFFFDPITRVRMDRITSGRIGLVGDAGYGAALGGMGTGLAIVSSYVLAGELAAHRDHVAAFAAYEALIRPYAAGCQGNPGPFLAPKSRTRIWLRDRMFNAMARLPLGGMFARMDMKAANGITLPDYASAGQRS</sequence>
<comment type="caution">
    <text evidence="2">The sequence shown here is derived from an EMBL/GenBank/DDBJ whole genome shotgun (WGS) entry which is preliminary data.</text>
</comment>
<dbReference type="InterPro" id="IPR036188">
    <property type="entry name" value="FAD/NAD-bd_sf"/>
</dbReference>
<name>A0A563F0Q3_9PSEU</name>
<dbReference type="PANTHER" id="PTHR46865:SF2">
    <property type="entry name" value="MONOOXYGENASE"/>
    <property type="match status" value="1"/>
</dbReference>
<proteinExistence type="predicted"/>
<dbReference type="GO" id="GO:0071949">
    <property type="term" value="F:FAD binding"/>
    <property type="evidence" value="ECO:0007669"/>
    <property type="project" value="InterPro"/>
</dbReference>
<dbReference type="Gene3D" id="3.30.9.10">
    <property type="entry name" value="D-Amino Acid Oxidase, subunit A, domain 2"/>
    <property type="match status" value="1"/>
</dbReference>
<protein>
    <submittedName>
        <fullName evidence="2">FAD-dependent oxidoreductase</fullName>
    </submittedName>
</protein>
<dbReference type="AlphaFoldDB" id="A0A563F0Q3"/>
<feature type="domain" description="FAD-binding" evidence="1">
    <location>
        <begin position="2"/>
        <end position="295"/>
    </location>
</feature>
<organism evidence="2 3">
    <name type="scientific">Lentzea tibetensis</name>
    <dbReference type="NCBI Taxonomy" id="2591470"/>
    <lineage>
        <taxon>Bacteria</taxon>
        <taxon>Bacillati</taxon>
        <taxon>Actinomycetota</taxon>
        <taxon>Actinomycetes</taxon>
        <taxon>Pseudonocardiales</taxon>
        <taxon>Pseudonocardiaceae</taxon>
        <taxon>Lentzea</taxon>
    </lineage>
</organism>